<dbReference type="InterPro" id="IPR014105">
    <property type="entry name" value="Carotenoid/retinoid_OxRdtase"/>
</dbReference>
<evidence type="ECO:0000256" key="7">
    <source>
        <dbReference type="ARBA" id="ARBA00023002"/>
    </source>
</evidence>
<evidence type="ECO:0000256" key="5">
    <source>
        <dbReference type="ARBA" id="ARBA00022746"/>
    </source>
</evidence>
<evidence type="ECO:0000256" key="9">
    <source>
        <dbReference type="RuleBase" id="RU362075"/>
    </source>
</evidence>
<protein>
    <recommendedName>
        <fullName evidence="8">Phytoene dehydrogenase</fullName>
    </recommendedName>
</protein>
<dbReference type="InterPro" id="IPR036188">
    <property type="entry name" value="FAD/NAD-bd_sf"/>
</dbReference>
<keyword evidence="12" id="KW-1185">Reference proteome</keyword>
<evidence type="ECO:0000256" key="8">
    <source>
        <dbReference type="ARBA" id="ARBA00031986"/>
    </source>
</evidence>
<feature type="domain" description="Amine oxidase" evidence="10">
    <location>
        <begin position="34"/>
        <end position="502"/>
    </location>
</feature>
<dbReference type="NCBIfam" id="TIGR02734">
    <property type="entry name" value="crtI_fam"/>
    <property type="match status" value="1"/>
</dbReference>
<accession>A0A7W6RX76</accession>
<dbReference type="PANTHER" id="PTHR43734">
    <property type="entry name" value="PHYTOENE DESATURASE"/>
    <property type="match status" value="1"/>
</dbReference>
<organism evidence="11 12">
    <name type="scientific">Roseospira goensis</name>
    <dbReference type="NCBI Taxonomy" id="391922"/>
    <lineage>
        <taxon>Bacteria</taxon>
        <taxon>Pseudomonadati</taxon>
        <taxon>Pseudomonadota</taxon>
        <taxon>Alphaproteobacteria</taxon>
        <taxon>Rhodospirillales</taxon>
        <taxon>Rhodospirillaceae</taxon>
        <taxon>Roseospira</taxon>
    </lineage>
</organism>
<name>A0A7W6RX76_9PROT</name>
<dbReference type="Proteomes" id="UP000555728">
    <property type="component" value="Unassembled WGS sequence"/>
</dbReference>
<reference evidence="11 12" key="1">
    <citation type="submission" date="2020-08" db="EMBL/GenBank/DDBJ databases">
        <title>Genome sequencing of Purple Non-Sulfur Bacteria from various extreme environments.</title>
        <authorList>
            <person name="Mayer M."/>
        </authorList>
    </citation>
    <scope>NUCLEOTIDE SEQUENCE [LARGE SCALE GENOMIC DNA]</scope>
    <source>
        <strain evidence="11 12">JA135</strain>
    </source>
</reference>
<comment type="similarity">
    <text evidence="3 9">Belongs to the carotenoid/retinoid oxidoreductase family.</text>
</comment>
<evidence type="ECO:0000256" key="1">
    <source>
        <dbReference type="ARBA" id="ARBA00001974"/>
    </source>
</evidence>
<evidence type="ECO:0000256" key="6">
    <source>
        <dbReference type="ARBA" id="ARBA00022827"/>
    </source>
</evidence>
<keyword evidence="4" id="KW-0285">Flavoprotein</keyword>
<proteinExistence type="inferred from homology"/>
<dbReference type="InterPro" id="IPR002937">
    <property type="entry name" value="Amino_oxidase"/>
</dbReference>
<gene>
    <name evidence="11" type="ORF">GGD88_000610</name>
</gene>
<dbReference type="GO" id="GO:0016117">
    <property type="term" value="P:carotenoid biosynthetic process"/>
    <property type="evidence" value="ECO:0007669"/>
    <property type="project" value="UniProtKB-KW"/>
</dbReference>
<keyword evidence="6" id="KW-0274">FAD</keyword>
<evidence type="ECO:0000259" key="10">
    <source>
        <dbReference type="Pfam" id="PF01593"/>
    </source>
</evidence>
<sequence length="515" mass="57055">MSPSPSPLRRADGAGGGDPGAHAPHAVVIGAGFGGLAAAIRLGARGYRVTVVDRLDAPGGRAYVFRQDGFTFDAGPTIVTAPYLFEELWELCGKRMADDVELRALSPFYKIRFPDGEWLTCSDDAEDMQAQIRRLSPGDVGGYERYLEESRDIFHTGFMKLAHVPFNTLWDMAKLLPNLIRLRADRSVHAHVSKHFRDERLRIGMGFHPLFLGGNPLRATSIYSLVAYLERKWGVHFAMGGTGKLAEGMAGLIEGQGNTVRYKAEVEQILVKDGAAVGVRLRGGEVIDADIVVSNADSAFTYKRLIAPEHRKRWTDRKLDKARYSMSLFVWYFGTNRRYEDVPHHTILLGPRYQGLLKDIFDRHKLADDFSLYLHRPTATDPSLAPDGCDAFYVLSPVPHLDSGDDWETIAESYRKKVAAVLEKTVLPGLEQHVVSSRLVTPTHFRDHLLSVKGAAFGLEPTLFQSAWFRPHNKSEDVKRLYLVGAGTHPGAGMPGVLSSARVLEEVVPDAKALV</sequence>
<dbReference type="PANTHER" id="PTHR43734:SF3">
    <property type="entry name" value="B-CAROTENE KETOLASE"/>
    <property type="match status" value="1"/>
</dbReference>
<keyword evidence="5 9" id="KW-0125">Carotenoid biosynthesis</keyword>
<dbReference type="SUPFAM" id="SSF51905">
    <property type="entry name" value="FAD/NAD(P)-binding domain"/>
    <property type="match status" value="1"/>
</dbReference>
<dbReference type="GO" id="GO:0016491">
    <property type="term" value="F:oxidoreductase activity"/>
    <property type="evidence" value="ECO:0007669"/>
    <property type="project" value="UniProtKB-KW"/>
</dbReference>
<comment type="caution">
    <text evidence="11">The sequence shown here is derived from an EMBL/GenBank/DDBJ whole genome shotgun (WGS) entry which is preliminary data.</text>
</comment>
<dbReference type="AlphaFoldDB" id="A0A7W6RX76"/>
<dbReference type="FunFam" id="3.50.50.60:FF:000378">
    <property type="entry name" value="Phytoene desaturase"/>
    <property type="match status" value="1"/>
</dbReference>
<evidence type="ECO:0000256" key="3">
    <source>
        <dbReference type="ARBA" id="ARBA00006046"/>
    </source>
</evidence>
<evidence type="ECO:0000313" key="12">
    <source>
        <dbReference type="Proteomes" id="UP000555728"/>
    </source>
</evidence>
<dbReference type="Pfam" id="PF01593">
    <property type="entry name" value="Amino_oxidase"/>
    <property type="match status" value="1"/>
</dbReference>
<comment type="pathway">
    <text evidence="2 9">Carotenoid biosynthesis.</text>
</comment>
<dbReference type="EMBL" id="JACIGI010000003">
    <property type="protein sequence ID" value="MBB4284899.1"/>
    <property type="molecule type" value="Genomic_DNA"/>
</dbReference>
<evidence type="ECO:0000256" key="2">
    <source>
        <dbReference type="ARBA" id="ARBA00004829"/>
    </source>
</evidence>
<evidence type="ECO:0000256" key="4">
    <source>
        <dbReference type="ARBA" id="ARBA00022630"/>
    </source>
</evidence>
<dbReference type="RefSeq" id="WP_184431565.1">
    <property type="nucleotide sequence ID" value="NZ_JACIGI010000003.1"/>
</dbReference>
<comment type="cofactor">
    <cofactor evidence="1">
        <name>FAD</name>
        <dbReference type="ChEBI" id="CHEBI:57692"/>
    </cofactor>
</comment>
<dbReference type="Gene3D" id="3.50.50.60">
    <property type="entry name" value="FAD/NAD(P)-binding domain"/>
    <property type="match status" value="2"/>
</dbReference>
<evidence type="ECO:0000313" key="11">
    <source>
        <dbReference type="EMBL" id="MBB4284899.1"/>
    </source>
</evidence>
<keyword evidence="7 9" id="KW-0560">Oxidoreductase</keyword>